<reference evidence="1" key="3">
    <citation type="submission" date="2023-07" db="EMBL/GenBank/DDBJ databases">
        <title>An improved reference 1 genome and first organelle genomes of Quercus suber.</title>
        <authorList>
            <consortium name="Genosuber Consortium"/>
            <person name="Usie A."/>
            <person name="Serra O."/>
            <person name="Barros P."/>
        </authorList>
    </citation>
    <scope>NUCLEOTIDE SEQUENCE</scope>
    <source>
        <strain evidence="1">HL8</strain>
        <tissue evidence="1">Leaves</tissue>
    </source>
</reference>
<sequence>MLSYGQGTKVQVLHIKEVHNHVALLAEVRKVLNLSVFNNYITLYIYVSHEDDELKITSNWCIIMVEFSSLSDSCVLKAVHM</sequence>
<accession>A0AAW0MBR5</accession>
<gene>
    <name evidence="1" type="ORF">CFP56_039766</name>
</gene>
<reference evidence="1" key="1">
    <citation type="submission" date="2017-12" db="EMBL/GenBank/DDBJ databases">
        <authorList>
            <person name="Barbosa P."/>
            <person name="Usie A."/>
            <person name="Ramos A.M."/>
        </authorList>
    </citation>
    <scope>NUCLEOTIDE SEQUENCE</scope>
    <source>
        <strain evidence="1">HL8</strain>
        <tissue evidence="1">Leaves</tissue>
    </source>
</reference>
<name>A0AAW0MBR5_QUESU</name>
<comment type="caution">
    <text evidence="1">The sequence shown here is derived from an EMBL/GenBank/DDBJ whole genome shotgun (WGS) entry which is preliminary data.</text>
</comment>
<organism evidence="1">
    <name type="scientific">Quercus suber</name>
    <name type="common">Cork oak</name>
    <dbReference type="NCBI Taxonomy" id="58331"/>
    <lineage>
        <taxon>Eukaryota</taxon>
        <taxon>Viridiplantae</taxon>
        <taxon>Streptophyta</taxon>
        <taxon>Embryophyta</taxon>
        <taxon>Tracheophyta</taxon>
        <taxon>Spermatophyta</taxon>
        <taxon>Magnoliopsida</taxon>
        <taxon>eudicotyledons</taxon>
        <taxon>Gunneridae</taxon>
        <taxon>Pentapetalae</taxon>
        <taxon>rosids</taxon>
        <taxon>fabids</taxon>
        <taxon>Fagales</taxon>
        <taxon>Fagaceae</taxon>
        <taxon>Quercus</taxon>
    </lineage>
</organism>
<proteinExistence type="predicted"/>
<dbReference type="AlphaFoldDB" id="A0AAW0MBR5"/>
<reference evidence="1" key="2">
    <citation type="journal article" date="2018" name="Sci. Data">
        <title>The draft genome sequence of cork oak.</title>
        <authorList>
            <person name="Ramos A.M."/>
            <person name="Usie A."/>
            <person name="Barbosa P."/>
            <person name="Barros P.M."/>
            <person name="Capote T."/>
            <person name="Chaves I."/>
            <person name="Simoes F."/>
            <person name="Abreu I."/>
            <person name="Carrasquinho I."/>
            <person name="Faro C."/>
            <person name="Guimaraes J.B."/>
            <person name="Mendonca D."/>
            <person name="Nobrega F."/>
            <person name="Rodrigues L."/>
            <person name="Saibo N.J.M."/>
            <person name="Varela M.C."/>
            <person name="Egas C."/>
            <person name="Matos J."/>
            <person name="Miguel C.M."/>
            <person name="Oliveira M.M."/>
            <person name="Ricardo C.P."/>
            <person name="Goncalves S."/>
        </authorList>
    </citation>
    <scope>NUCLEOTIDE SEQUENCE [LARGE SCALE GENOMIC DNA]</scope>
    <source>
        <strain evidence="1">HL8</strain>
    </source>
</reference>
<dbReference type="EMBL" id="PKMF04000007">
    <property type="protein sequence ID" value="KAK7860254.1"/>
    <property type="molecule type" value="Genomic_DNA"/>
</dbReference>
<evidence type="ECO:0000313" key="1">
    <source>
        <dbReference type="EMBL" id="KAK7860254.1"/>
    </source>
</evidence>
<protein>
    <submittedName>
        <fullName evidence="1">Uncharacterized protein</fullName>
    </submittedName>
</protein>